<protein>
    <submittedName>
        <fullName evidence="4">TetR family transcriptional regulator</fullName>
    </submittedName>
</protein>
<proteinExistence type="predicted"/>
<dbReference type="InterPro" id="IPR001647">
    <property type="entry name" value="HTH_TetR"/>
</dbReference>
<dbReference type="EMBL" id="VFOM01000001">
    <property type="protein sequence ID" value="TQL47475.1"/>
    <property type="molecule type" value="Genomic_DNA"/>
</dbReference>
<keyword evidence="5" id="KW-1185">Reference proteome</keyword>
<keyword evidence="1 2" id="KW-0238">DNA-binding</keyword>
<dbReference type="InterPro" id="IPR009057">
    <property type="entry name" value="Homeodomain-like_sf"/>
</dbReference>
<sequence>MPRISAPTVAEHRRHQREALLAAATELLVEGGVSAVTPGAVGAAAGLSRPAVYQYFASGPAILGAIIEDAFPKANAALLEVLDSDAPPAERIDTYLRETLRLAADGAHRAAAALSGAQLPEEFRGRLRELHREQAAPLMSALRELAAENPSAIGNVDLTAMLLGGVVEAAMRALEHGAPLAAVTRHTIAHVRGSLHL</sequence>
<dbReference type="Gene3D" id="1.10.357.10">
    <property type="entry name" value="Tetracycline Repressor, domain 2"/>
    <property type="match status" value="1"/>
</dbReference>
<evidence type="ECO:0000259" key="3">
    <source>
        <dbReference type="PROSITE" id="PS50977"/>
    </source>
</evidence>
<dbReference type="PROSITE" id="PS50977">
    <property type="entry name" value="HTH_TETR_2"/>
    <property type="match status" value="1"/>
</dbReference>
<evidence type="ECO:0000256" key="2">
    <source>
        <dbReference type="PROSITE-ProRule" id="PRU00335"/>
    </source>
</evidence>
<gene>
    <name evidence="4" type="ORF">FB562_0536</name>
</gene>
<dbReference type="RefSeq" id="WP_141879717.1">
    <property type="nucleotide sequence ID" value="NZ_VFOM01000001.1"/>
</dbReference>
<dbReference type="InterPro" id="IPR050109">
    <property type="entry name" value="HTH-type_TetR-like_transc_reg"/>
</dbReference>
<dbReference type="AlphaFoldDB" id="A0A542YH98"/>
<feature type="DNA-binding region" description="H-T-H motif" evidence="2">
    <location>
        <begin position="37"/>
        <end position="56"/>
    </location>
</feature>
<dbReference type="PRINTS" id="PR00455">
    <property type="entry name" value="HTHTETR"/>
</dbReference>
<dbReference type="GO" id="GO:0000976">
    <property type="term" value="F:transcription cis-regulatory region binding"/>
    <property type="evidence" value="ECO:0007669"/>
    <property type="project" value="TreeGrafter"/>
</dbReference>
<dbReference type="GO" id="GO:0003700">
    <property type="term" value="F:DNA-binding transcription factor activity"/>
    <property type="evidence" value="ECO:0007669"/>
    <property type="project" value="TreeGrafter"/>
</dbReference>
<evidence type="ECO:0000313" key="4">
    <source>
        <dbReference type="EMBL" id="TQL47475.1"/>
    </source>
</evidence>
<reference evidence="4 5" key="1">
    <citation type="submission" date="2019-06" db="EMBL/GenBank/DDBJ databases">
        <title>Sequencing the genomes of 1000 actinobacteria strains.</title>
        <authorList>
            <person name="Klenk H.-P."/>
        </authorList>
    </citation>
    <scope>NUCLEOTIDE SEQUENCE [LARGE SCALE GENOMIC DNA]</scope>
    <source>
        <strain evidence="4 5">DSM 26477</strain>
    </source>
</reference>
<dbReference type="OrthoDB" id="4709704at2"/>
<accession>A0A542YH98</accession>
<organism evidence="4 5">
    <name type="scientific">Homoserinimonas aerilata</name>
    <dbReference type="NCBI Taxonomy" id="1162970"/>
    <lineage>
        <taxon>Bacteria</taxon>
        <taxon>Bacillati</taxon>
        <taxon>Actinomycetota</taxon>
        <taxon>Actinomycetes</taxon>
        <taxon>Micrococcales</taxon>
        <taxon>Microbacteriaceae</taxon>
        <taxon>Homoserinimonas</taxon>
    </lineage>
</organism>
<comment type="caution">
    <text evidence="4">The sequence shown here is derived from an EMBL/GenBank/DDBJ whole genome shotgun (WGS) entry which is preliminary data.</text>
</comment>
<dbReference type="Proteomes" id="UP000317998">
    <property type="component" value="Unassembled WGS sequence"/>
</dbReference>
<feature type="domain" description="HTH tetR-type" evidence="3">
    <location>
        <begin position="14"/>
        <end position="74"/>
    </location>
</feature>
<evidence type="ECO:0000313" key="5">
    <source>
        <dbReference type="Proteomes" id="UP000317998"/>
    </source>
</evidence>
<name>A0A542YH98_9MICO</name>
<dbReference type="PANTHER" id="PTHR30055:SF226">
    <property type="entry name" value="HTH-TYPE TRANSCRIPTIONAL REGULATOR PKSA"/>
    <property type="match status" value="1"/>
</dbReference>
<dbReference type="Pfam" id="PF00440">
    <property type="entry name" value="TetR_N"/>
    <property type="match status" value="1"/>
</dbReference>
<dbReference type="Gene3D" id="1.10.10.60">
    <property type="entry name" value="Homeodomain-like"/>
    <property type="match status" value="1"/>
</dbReference>
<evidence type="ECO:0000256" key="1">
    <source>
        <dbReference type="ARBA" id="ARBA00023125"/>
    </source>
</evidence>
<dbReference type="SUPFAM" id="SSF46689">
    <property type="entry name" value="Homeodomain-like"/>
    <property type="match status" value="1"/>
</dbReference>
<dbReference type="PANTHER" id="PTHR30055">
    <property type="entry name" value="HTH-TYPE TRANSCRIPTIONAL REGULATOR RUTR"/>
    <property type="match status" value="1"/>
</dbReference>